<proteinExistence type="predicted"/>
<comment type="caution">
    <text evidence="2">The sequence shown here is derived from an EMBL/GenBank/DDBJ whole genome shotgun (WGS) entry which is preliminary data.</text>
</comment>
<dbReference type="Proteomes" id="UP000485058">
    <property type="component" value="Unassembled WGS sequence"/>
</dbReference>
<evidence type="ECO:0000313" key="3">
    <source>
        <dbReference type="Proteomes" id="UP000485058"/>
    </source>
</evidence>
<organism evidence="2 3">
    <name type="scientific">Haematococcus lacustris</name>
    <name type="common">Green alga</name>
    <name type="synonym">Haematococcus pluvialis</name>
    <dbReference type="NCBI Taxonomy" id="44745"/>
    <lineage>
        <taxon>Eukaryota</taxon>
        <taxon>Viridiplantae</taxon>
        <taxon>Chlorophyta</taxon>
        <taxon>core chlorophytes</taxon>
        <taxon>Chlorophyceae</taxon>
        <taxon>CS clade</taxon>
        <taxon>Chlamydomonadales</taxon>
        <taxon>Haematococcaceae</taxon>
        <taxon>Haematococcus</taxon>
    </lineage>
</organism>
<accession>A0A6A0ADT6</accession>
<dbReference type="EMBL" id="BLLF01004944">
    <property type="protein sequence ID" value="GFH30493.1"/>
    <property type="molecule type" value="Genomic_DNA"/>
</dbReference>
<name>A0A6A0ADT6_HAELA</name>
<dbReference type="AlphaFoldDB" id="A0A6A0ADT6"/>
<feature type="compositionally biased region" description="Polar residues" evidence="1">
    <location>
        <begin position="73"/>
        <end position="82"/>
    </location>
</feature>
<protein>
    <submittedName>
        <fullName evidence="2">Uncharacterized protein</fullName>
    </submittedName>
</protein>
<reference evidence="2 3" key="1">
    <citation type="submission" date="2020-02" db="EMBL/GenBank/DDBJ databases">
        <title>Draft genome sequence of Haematococcus lacustris strain NIES-144.</title>
        <authorList>
            <person name="Morimoto D."/>
            <person name="Nakagawa S."/>
            <person name="Yoshida T."/>
            <person name="Sawayama S."/>
        </authorList>
    </citation>
    <scope>NUCLEOTIDE SEQUENCE [LARGE SCALE GENOMIC DNA]</scope>
    <source>
        <strain evidence="2 3">NIES-144</strain>
    </source>
</reference>
<evidence type="ECO:0000313" key="2">
    <source>
        <dbReference type="EMBL" id="GFH30493.1"/>
    </source>
</evidence>
<gene>
    <name evidence="2" type="ORF">HaLaN_29363</name>
</gene>
<evidence type="ECO:0000256" key="1">
    <source>
        <dbReference type="SAM" id="MobiDB-lite"/>
    </source>
</evidence>
<keyword evidence="3" id="KW-1185">Reference proteome</keyword>
<sequence>MQCVNSLNGLARAAASAACVFSGVGEFDRRPVATQLLHRGALRKLPAERLTILAKVGDSSKCASGGSPRGETETSSGTYQAP</sequence>
<feature type="region of interest" description="Disordered" evidence="1">
    <location>
        <begin position="58"/>
        <end position="82"/>
    </location>
</feature>